<feature type="transmembrane region" description="Helical" evidence="10">
    <location>
        <begin position="282"/>
        <end position="304"/>
    </location>
</feature>
<gene>
    <name evidence="12" type="ORF">SAMN05192574_101836</name>
</gene>
<evidence type="ECO:0000313" key="12">
    <source>
        <dbReference type="EMBL" id="SEM79510.1"/>
    </source>
</evidence>
<dbReference type="InterPro" id="IPR005074">
    <property type="entry name" value="Peptidase_C39"/>
</dbReference>
<dbReference type="InterPro" id="IPR038354">
    <property type="entry name" value="VKOR_sf"/>
</dbReference>
<feature type="transmembrane region" description="Helical" evidence="10">
    <location>
        <begin position="253"/>
        <end position="270"/>
    </location>
</feature>
<dbReference type="GO" id="GO:0016491">
    <property type="term" value="F:oxidoreductase activity"/>
    <property type="evidence" value="ECO:0007669"/>
    <property type="project" value="UniProtKB-KW"/>
</dbReference>
<dbReference type="Gene3D" id="3.40.30.10">
    <property type="entry name" value="Glutaredoxin"/>
    <property type="match status" value="1"/>
</dbReference>
<keyword evidence="9" id="KW-0676">Redox-active center</keyword>
<feature type="transmembrane region" description="Helical" evidence="10">
    <location>
        <begin position="172"/>
        <end position="191"/>
    </location>
</feature>
<dbReference type="GO" id="GO:0008233">
    <property type="term" value="F:peptidase activity"/>
    <property type="evidence" value="ECO:0007669"/>
    <property type="project" value="InterPro"/>
</dbReference>
<dbReference type="PROSITE" id="PS00194">
    <property type="entry name" value="THIOREDOXIN_1"/>
    <property type="match status" value="1"/>
</dbReference>
<evidence type="ECO:0000256" key="7">
    <source>
        <dbReference type="ARBA" id="ARBA00023136"/>
    </source>
</evidence>
<dbReference type="Gene3D" id="3.90.70.10">
    <property type="entry name" value="Cysteine proteinases"/>
    <property type="match status" value="1"/>
</dbReference>
<dbReference type="InterPro" id="IPR017937">
    <property type="entry name" value="Thioredoxin_CS"/>
</dbReference>
<dbReference type="SUPFAM" id="SSF52833">
    <property type="entry name" value="Thioredoxin-like"/>
    <property type="match status" value="1"/>
</dbReference>
<keyword evidence="4" id="KW-0874">Quinone</keyword>
<feature type="transmembrane region" description="Helical" evidence="10">
    <location>
        <begin position="141"/>
        <end position="160"/>
    </location>
</feature>
<comment type="subcellular location">
    <subcellularLocation>
        <location evidence="1">Membrane</location>
        <topology evidence="1">Multi-pass membrane protein</topology>
    </subcellularLocation>
</comment>
<dbReference type="STRING" id="551995.SAMN05192574_101836"/>
<sequence>MKADNFASVVARFIQALKVPVTSKSVREQLLIHPDYGTFRAISDVLDNWKIPNAAYCLKFDQLADVPTPYIAQLKGAEFAVVTKRSERAFVVSNEDWRNKSLTIEEFRDSYSGYILVAEKEAHSAEPGYLSKRMNEVLESIRIPFVIACIIFFLISFFALNSSYLRSFNARITTLLLIKTCGVLVSMVLLIQNIDENNPLIQKICGAKEQRCNAILSSRAAKITAQLSWSEVGFFYFAGTWLLTLFSQGSLNYLATIALLNALALPYTFFSIYYQGVVAKQWCVLCCSVQAIFWIEFFLTSNQLFHHFNFNGWRELYLIFLLLAVPVIMWIFVKPYLAASKQIAPLQLQLQQFKFNRNRFHQLLEQEANYKLPDGMDTLILGDPDAKLTLTMVSDPFCGPCAKIHRTLEEWLPLRSDIKLQVVFYTPSDEDDERNKVASTLLSLQDTENDNYLRKAMHDWYRKRKFQKWSKKYRKDIHRNTQHMLNMSREWCRMAEIATTPTLFLNGRRLPKGYQSEDLRYFI</sequence>
<evidence type="ECO:0000256" key="2">
    <source>
        <dbReference type="ARBA" id="ARBA00006214"/>
    </source>
</evidence>
<comment type="similarity">
    <text evidence="2">Belongs to the VKOR family.</text>
</comment>
<dbReference type="GO" id="GO:0006508">
    <property type="term" value="P:proteolysis"/>
    <property type="evidence" value="ECO:0007669"/>
    <property type="project" value="InterPro"/>
</dbReference>
<evidence type="ECO:0000256" key="1">
    <source>
        <dbReference type="ARBA" id="ARBA00004141"/>
    </source>
</evidence>
<dbReference type="Pfam" id="PF13462">
    <property type="entry name" value="Thioredoxin_4"/>
    <property type="match status" value="1"/>
</dbReference>
<accession>A0A1H8B9B3</accession>
<dbReference type="InterPro" id="IPR036249">
    <property type="entry name" value="Thioredoxin-like_sf"/>
</dbReference>
<evidence type="ECO:0000256" key="3">
    <source>
        <dbReference type="ARBA" id="ARBA00022692"/>
    </source>
</evidence>
<dbReference type="GO" id="GO:0005524">
    <property type="term" value="F:ATP binding"/>
    <property type="evidence" value="ECO:0007669"/>
    <property type="project" value="InterPro"/>
</dbReference>
<evidence type="ECO:0000313" key="13">
    <source>
        <dbReference type="Proteomes" id="UP000198942"/>
    </source>
</evidence>
<dbReference type="OrthoDB" id="1100563at2"/>
<feature type="transmembrane region" description="Helical" evidence="10">
    <location>
        <begin position="316"/>
        <end position="333"/>
    </location>
</feature>
<proteinExistence type="inferred from homology"/>
<dbReference type="PROSITE" id="PS50990">
    <property type="entry name" value="PEPTIDASE_C39"/>
    <property type="match status" value="1"/>
</dbReference>
<evidence type="ECO:0000259" key="11">
    <source>
        <dbReference type="PROSITE" id="PS50990"/>
    </source>
</evidence>
<keyword evidence="5 10" id="KW-1133">Transmembrane helix</keyword>
<keyword evidence="3 10" id="KW-0812">Transmembrane</keyword>
<keyword evidence="6" id="KW-0560">Oxidoreductase</keyword>
<dbReference type="GO" id="GO:0048038">
    <property type="term" value="F:quinone binding"/>
    <property type="evidence" value="ECO:0007669"/>
    <property type="project" value="UniProtKB-KW"/>
</dbReference>
<evidence type="ECO:0000256" key="6">
    <source>
        <dbReference type="ARBA" id="ARBA00023002"/>
    </source>
</evidence>
<evidence type="ECO:0000256" key="5">
    <source>
        <dbReference type="ARBA" id="ARBA00022989"/>
    </source>
</evidence>
<dbReference type="AlphaFoldDB" id="A0A1H8B9B3"/>
<reference evidence="13" key="1">
    <citation type="submission" date="2016-10" db="EMBL/GenBank/DDBJ databases">
        <authorList>
            <person name="Varghese N."/>
            <person name="Submissions S."/>
        </authorList>
    </citation>
    <scope>NUCLEOTIDE SEQUENCE [LARGE SCALE GENOMIC DNA]</scope>
    <source>
        <strain evidence="13">Gh-48</strain>
    </source>
</reference>
<evidence type="ECO:0000256" key="9">
    <source>
        <dbReference type="ARBA" id="ARBA00023284"/>
    </source>
</evidence>
<dbReference type="Pfam" id="PF07884">
    <property type="entry name" value="VKOR"/>
    <property type="match status" value="1"/>
</dbReference>
<dbReference type="Proteomes" id="UP000198942">
    <property type="component" value="Unassembled WGS sequence"/>
</dbReference>
<dbReference type="Gene3D" id="1.20.1440.130">
    <property type="entry name" value="VKOR domain"/>
    <property type="match status" value="1"/>
</dbReference>
<keyword evidence="13" id="KW-1185">Reference proteome</keyword>
<name>A0A1H8B9B3_9SPHI</name>
<evidence type="ECO:0000256" key="10">
    <source>
        <dbReference type="SAM" id="Phobius"/>
    </source>
</evidence>
<dbReference type="CDD" id="cd12921">
    <property type="entry name" value="VKOR_4"/>
    <property type="match status" value="1"/>
</dbReference>
<keyword evidence="7 10" id="KW-0472">Membrane</keyword>
<dbReference type="EMBL" id="FOCL01000001">
    <property type="protein sequence ID" value="SEM79510.1"/>
    <property type="molecule type" value="Genomic_DNA"/>
</dbReference>
<dbReference type="Pfam" id="PF03412">
    <property type="entry name" value="Peptidase_C39"/>
    <property type="match status" value="1"/>
</dbReference>
<dbReference type="InterPro" id="IPR012932">
    <property type="entry name" value="VKOR"/>
</dbReference>
<dbReference type="RefSeq" id="WP_091207977.1">
    <property type="nucleotide sequence ID" value="NZ_FOCL01000001.1"/>
</dbReference>
<feature type="domain" description="Peptidase C39" evidence="11">
    <location>
        <begin position="2"/>
        <end position="118"/>
    </location>
</feature>
<organism evidence="12 13">
    <name type="scientific">Mucilaginibacter gossypiicola</name>
    <dbReference type="NCBI Taxonomy" id="551995"/>
    <lineage>
        <taxon>Bacteria</taxon>
        <taxon>Pseudomonadati</taxon>
        <taxon>Bacteroidota</taxon>
        <taxon>Sphingobacteriia</taxon>
        <taxon>Sphingobacteriales</taxon>
        <taxon>Sphingobacteriaceae</taxon>
        <taxon>Mucilaginibacter</taxon>
    </lineage>
</organism>
<dbReference type="InterPro" id="IPR012336">
    <property type="entry name" value="Thioredoxin-like_fold"/>
</dbReference>
<protein>
    <submittedName>
        <fullName evidence="12">Peptidase C39 family protein</fullName>
    </submittedName>
</protein>
<dbReference type="GO" id="GO:0016020">
    <property type="term" value="C:membrane"/>
    <property type="evidence" value="ECO:0007669"/>
    <property type="project" value="UniProtKB-SubCell"/>
</dbReference>
<keyword evidence="8" id="KW-1015">Disulfide bond</keyword>
<evidence type="ECO:0000256" key="8">
    <source>
        <dbReference type="ARBA" id="ARBA00023157"/>
    </source>
</evidence>
<evidence type="ECO:0000256" key="4">
    <source>
        <dbReference type="ARBA" id="ARBA00022719"/>
    </source>
</evidence>